<reference evidence="1" key="1">
    <citation type="submission" date="2023-03" db="EMBL/GenBank/DDBJ databases">
        <title>Massive genome expansion in bonnet fungi (Mycena s.s.) driven by repeated elements and novel gene families across ecological guilds.</title>
        <authorList>
            <consortium name="Lawrence Berkeley National Laboratory"/>
            <person name="Harder C.B."/>
            <person name="Miyauchi S."/>
            <person name="Viragh M."/>
            <person name="Kuo A."/>
            <person name="Thoen E."/>
            <person name="Andreopoulos B."/>
            <person name="Lu D."/>
            <person name="Skrede I."/>
            <person name="Drula E."/>
            <person name="Henrissat B."/>
            <person name="Morin E."/>
            <person name="Kohler A."/>
            <person name="Barry K."/>
            <person name="LaButti K."/>
            <person name="Morin E."/>
            <person name="Salamov A."/>
            <person name="Lipzen A."/>
            <person name="Mereny Z."/>
            <person name="Hegedus B."/>
            <person name="Baldrian P."/>
            <person name="Stursova M."/>
            <person name="Weitz H."/>
            <person name="Taylor A."/>
            <person name="Grigoriev I.V."/>
            <person name="Nagy L.G."/>
            <person name="Martin F."/>
            <person name="Kauserud H."/>
        </authorList>
    </citation>
    <scope>NUCLEOTIDE SEQUENCE</scope>
    <source>
        <strain evidence="1">CBHHK002</strain>
    </source>
</reference>
<organism evidence="1 2">
    <name type="scientific">Mycena albidolilacea</name>
    <dbReference type="NCBI Taxonomy" id="1033008"/>
    <lineage>
        <taxon>Eukaryota</taxon>
        <taxon>Fungi</taxon>
        <taxon>Dikarya</taxon>
        <taxon>Basidiomycota</taxon>
        <taxon>Agaricomycotina</taxon>
        <taxon>Agaricomycetes</taxon>
        <taxon>Agaricomycetidae</taxon>
        <taxon>Agaricales</taxon>
        <taxon>Marasmiineae</taxon>
        <taxon>Mycenaceae</taxon>
        <taxon>Mycena</taxon>
    </lineage>
</organism>
<dbReference type="Proteomes" id="UP001218218">
    <property type="component" value="Unassembled WGS sequence"/>
</dbReference>
<protein>
    <submittedName>
        <fullName evidence="1">Uncharacterized protein</fullName>
    </submittedName>
</protein>
<gene>
    <name evidence="1" type="ORF">DFH08DRAFT_958420</name>
</gene>
<evidence type="ECO:0000313" key="1">
    <source>
        <dbReference type="EMBL" id="KAJ7350800.1"/>
    </source>
</evidence>
<name>A0AAD7EV40_9AGAR</name>
<keyword evidence="2" id="KW-1185">Reference proteome</keyword>
<dbReference type="AlphaFoldDB" id="A0AAD7EV40"/>
<evidence type="ECO:0000313" key="2">
    <source>
        <dbReference type="Proteomes" id="UP001218218"/>
    </source>
</evidence>
<sequence length="218" mass="23155">MPYVRYLRVINAHIQAKVLAAGITTLTTSNAAIGLETLLARSATVRSSNGRITGIYAVDDSLDIRTSNGYINVVASINNATGGSNSEAASFYDLALTMIAELSGAEAILPVNLALDVSVLTRKRTGRDVSKCNINGKTCTITYEGTFELSTSKAGVLVDHLNLKERDPACGADAEGKGRNRSLHMTNVSKRSAAGSVFWDKKNANRGKVSNNPVTLHV</sequence>
<comment type="caution">
    <text evidence="1">The sequence shown here is derived from an EMBL/GenBank/DDBJ whole genome shotgun (WGS) entry which is preliminary data.</text>
</comment>
<accession>A0AAD7EV40</accession>
<proteinExistence type="predicted"/>
<dbReference type="EMBL" id="JARIHO010000014">
    <property type="protein sequence ID" value="KAJ7350800.1"/>
    <property type="molecule type" value="Genomic_DNA"/>
</dbReference>